<comment type="caution">
    <text evidence="7">The sequence shown here is derived from an EMBL/GenBank/DDBJ whole genome shotgun (WGS) entry which is preliminary data.</text>
</comment>
<feature type="transmembrane region" description="Helical" evidence="5">
    <location>
        <begin position="325"/>
        <end position="346"/>
    </location>
</feature>
<keyword evidence="4 5" id="KW-0472">Membrane</keyword>
<name>A0AAD8P8B8_BABGI</name>
<comment type="subcellular location">
    <subcellularLocation>
        <location evidence="1">Membrane</location>
        <topology evidence="1">Multi-pass membrane protein</topology>
    </subcellularLocation>
</comment>
<dbReference type="PANTHER" id="PTHR11132">
    <property type="entry name" value="SOLUTE CARRIER FAMILY 35"/>
    <property type="match status" value="1"/>
</dbReference>
<evidence type="ECO:0000313" key="7">
    <source>
        <dbReference type="EMBL" id="KAK1442425.1"/>
    </source>
</evidence>
<feature type="transmembrane region" description="Helical" evidence="5">
    <location>
        <begin position="269"/>
        <end position="286"/>
    </location>
</feature>
<feature type="domain" description="Sugar phosphate transporter" evidence="6">
    <location>
        <begin position="46"/>
        <end position="344"/>
    </location>
</feature>
<gene>
    <name evidence="7" type="ORF">BgAZ_404550</name>
</gene>
<proteinExistence type="predicted"/>
<organism evidence="7 8">
    <name type="scientific">Babesia gibsoni</name>
    <dbReference type="NCBI Taxonomy" id="33632"/>
    <lineage>
        <taxon>Eukaryota</taxon>
        <taxon>Sar</taxon>
        <taxon>Alveolata</taxon>
        <taxon>Apicomplexa</taxon>
        <taxon>Aconoidasida</taxon>
        <taxon>Piroplasmida</taxon>
        <taxon>Babesiidae</taxon>
        <taxon>Babesia</taxon>
    </lineage>
</organism>
<feature type="transmembrane region" description="Helical" evidence="5">
    <location>
        <begin position="229"/>
        <end position="248"/>
    </location>
</feature>
<dbReference type="InterPro" id="IPR037185">
    <property type="entry name" value="EmrE-like"/>
</dbReference>
<dbReference type="Proteomes" id="UP001230268">
    <property type="component" value="Unassembled WGS sequence"/>
</dbReference>
<evidence type="ECO:0000256" key="3">
    <source>
        <dbReference type="ARBA" id="ARBA00022989"/>
    </source>
</evidence>
<evidence type="ECO:0000256" key="1">
    <source>
        <dbReference type="ARBA" id="ARBA00004141"/>
    </source>
</evidence>
<dbReference type="SUPFAM" id="SSF103481">
    <property type="entry name" value="Multidrug resistance efflux transporter EmrE"/>
    <property type="match status" value="1"/>
</dbReference>
<evidence type="ECO:0000256" key="4">
    <source>
        <dbReference type="ARBA" id="ARBA00023136"/>
    </source>
</evidence>
<dbReference type="Pfam" id="PF03151">
    <property type="entry name" value="TPT"/>
    <property type="match status" value="1"/>
</dbReference>
<feature type="transmembrane region" description="Helical" evidence="5">
    <location>
        <begin position="163"/>
        <end position="181"/>
    </location>
</feature>
<feature type="transmembrane region" description="Helical" evidence="5">
    <location>
        <begin position="110"/>
        <end position="143"/>
    </location>
</feature>
<reference evidence="7" key="1">
    <citation type="submission" date="2023-08" db="EMBL/GenBank/DDBJ databases">
        <title>Draft sequence of the Babesia gibsoni genome.</title>
        <authorList>
            <person name="Yamagishi J.Y."/>
            <person name="Xuan X.X."/>
        </authorList>
    </citation>
    <scope>NUCLEOTIDE SEQUENCE</scope>
    <source>
        <strain evidence="7">Azabu</strain>
    </source>
</reference>
<evidence type="ECO:0000313" key="8">
    <source>
        <dbReference type="Proteomes" id="UP001230268"/>
    </source>
</evidence>
<protein>
    <submittedName>
        <fullName evidence="7">Solute carrier family 35 like protein</fullName>
    </submittedName>
</protein>
<feature type="transmembrane region" description="Helical" evidence="5">
    <location>
        <begin position="81"/>
        <end position="98"/>
    </location>
</feature>
<evidence type="ECO:0000259" key="6">
    <source>
        <dbReference type="Pfam" id="PF03151"/>
    </source>
</evidence>
<dbReference type="InterPro" id="IPR050186">
    <property type="entry name" value="TPT_transporter"/>
</dbReference>
<evidence type="ECO:0000256" key="5">
    <source>
        <dbReference type="SAM" id="Phobius"/>
    </source>
</evidence>
<feature type="transmembrane region" description="Helical" evidence="5">
    <location>
        <begin position="188"/>
        <end position="209"/>
    </location>
</feature>
<feature type="transmembrane region" description="Helical" evidence="5">
    <location>
        <begin position="43"/>
        <end position="61"/>
    </location>
</feature>
<dbReference type="GO" id="GO:0016020">
    <property type="term" value="C:membrane"/>
    <property type="evidence" value="ECO:0007669"/>
    <property type="project" value="UniProtKB-SubCell"/>
</dbReference>
<keyword evidence="8" id="KW-1185">Reference proteome</keyword>
<accession>A0AAD8P8B8</accession>
<keyword evidence="3 5" id="KW-1133">Transmembrane helix</keyword>
<dbReference type="InterPro" id="IPR004853">
    <property type="entry name" value="Sugar_P_trans_dom"/>
</dbReference>
<evidence type="ECO:0000256" key="2">
    <source>
        <dbReference type="ARBA" id="ARBA00022692"/>
    </source>
</evidence>
<dbReference type="AlphaFoldDB" id="A0AAD8P8B8"/>
<dbReference type="EMBL" id="JAVEPI010000004">
    <property type="protein sequence ID" value="KAK1442425.1"/>
    <property type="molecule type" value="Genomic_DNA"/>
</dbReference>
<sequence>MAIKLSKKDDSKSGDEATIIALPTSAFIEKCEKLGLKEYIKKIDWKLVLGFLQWYGMNAAYVICNKRFLNAVMLPWSLSSYQLLIGWLFMGVYWGFNLRPTPYFETKRKFLVTFLPLGFLHLFVHLGAVISMGLGAVSFTHVIKAGEPVITALLSMLFLREFLNVYAYLALIPVMGGVALTSAAEAKFCVKAFVFAMVSNVCGAARSVLTKVTMKNKEDIGENLTASNIYLILTLISSVMSLPFVLFIEAPVWFSEWRTGTMRMATSDKAYVIINGLLSGFFYFLANDGAFYCLSQINQVSYSVANTAKRVILISSSIIVFRNTVAPLGYVGMAIAILGTFLYSLVK</sequence>
<keyword evidence="2 5" id="KW-0812">Transmembrane</keyword>